<keyword evidence="1" id="KW-0449">Lipoprotein</keyword>
<name>A0A9W3K9S0_BURCE</name>
<proteinExistence type="predicted"/>
<dbReference type="Proteomes" id="UP000032866">
    <property type="component" value="Chromosome 2"/>
</dbReference>
<dbReference type="KEGG" id="bct:GEM_5101"/>
<evidence type="ECO:0000313" key="2">
    <source>
        <dbReference type="Proteomes" id="UP000032866"/>
    </source>
</evidence>
<sequence>MQRTVHVIRNGFAEIAQRAAFDVDEAVPVVVRERGPQLRRANRLSRAADQAPTRVESPSIQLSKSAVANATITLVTDDGIATLTFKTPSEGVVRDGTICVGKPDPVPAGVQADYIYEVKSYGAFDSMSDRRLTLNFTTDIIPDPNPPVVEMADVSGGTVTYKPTIARSIVPVRPNYSLAVAANFTGLYVVRLRQKGSATRDSCASPIRFQAILASSVCEISSCSHAIRPGP</sequence>
<reference evidence="1 2" key="1">
    <citation type="journal article" date="2012" name="J. Bacteriol.">
        <title>Complete Genome Sequence of Burkholderia sp. Strain GG4, a Betaproteobacterium That Reduces 3-Oxo-N-Acylhomoserine Lactones and Produces Different N-Acylhomoserine Lactones.</title>
        <authorList>
            <person name="Hong K.W."/>
            <person name="Koh C.L."/>
            <person name="Sam C.K."/>
            <person name="Yin W.F."/>
            <person name="Chan K.G."/>
        </authorList>
    </citation>
    <scope>NUCLEOTIDE SEQUENCE [LARGE SCALE GENOMIC DNA]</scope>
    <source>
        <strain evidence="1 2">GG4</strain>
    </source>
</reference>
<dbReference type="AlphaFoldDB" id="A0A9W3K9S0"/>
<evidence type="ECO:0000313" key="1">
    <source>
        <dbReference type="EMBL" id="AFQ51487.1"/>
    </source>
</evidence>
<organism evidence="1 2">
    <name type="scientific">Burkholderia cepacia GG4</name>
    <dbReference type="NCBI Taxonomy" id="1009846"/>
    <lineage>
        <taxon>Bacteria</taxon>
        <taxon>Pseudomonadati</taxon>
        <taxon>Pseudomonadota</taxon>
        <taxon>Betaproteobacteria</taxon>
        <taxon>Burkholderiales</taxon>
        <taxon>Burkholderiaceae</taxon>
        <taxon>Burkholderia</taxon>
        <taxon>Burkholderia cepacia complex</taxon>
    </lineage>
</organism>
<protein>
    <submittedName>
        <fullName evidence="1">Lipoprotein</fullName>
    </submittedName>
</protein>
<gene>
    <name evidence="1" type="ORF">GEM_5101</name>
</gene>
<accession>A0A9W3K9S0</accession>
<dbReference type="EMBL" id="CP003775">
    <property type="protein sequence ID" value="AFQ51487.1"/>
    <property type="molecule type" value="Genomic_DNA"/>
</dbReference>